<dbReference type="EMBL" id="BQNB010008973">
    <property type="protein sequence ID" value="GJS56971.1"/>
    <property type="molecule type" value="Genomic_DNA"/>
</dbReference>
<comment type="caution">
    <text evidence="2">The sequence shown here is derived from an EMBL/GenBank/DDBJ whole genome shotgun (WGS) entry which is preliminary data.</text>
</comment>
<accession>A0ABQ4WWB5</accession>
<evidence type="ECO:0000256" key="1">
    <source>
        <dbReference type="SAM" id="MobiDB-lite"/>
    </source>
</evidence>
<organism evidence="2 3">
    <name type="scientific">Tanacetum coccineum</name>
    <dbReference type="NCBI Taxonomy" id="301880"/>
    <lineage>
        <taxon>Eukaryota</taxon>
        <taxon>Viridiplantae</taxon>
        <taxon>Streptophyta</taxon>
        <taxon>Embryophyta</taxon>
        <taxon>Tracheophyta</taxon>
        <taxon>Spermatophyta</taxon>
        <taxon>Magnoliopsida</taxon>
        <taxon>eudicotyledons</taxon>
        <taxon>Gunneridae</taxon>
        <taxon>Pentapetalae</taxon>
        <taxon>asterids</taxon>
        <taxon>campanulids</taxon>
        <taxon>Asterales</taxon>
        <taxon>Asteraceae</taxon>
        <taxon>Asteroideae</taxon>
        <taxon>Anthemideae</taxon>
        <taxon>Anthemidinae</taxon>
        <taxon>Tanacetum</taxon>
    </lineage>
</organism>
<gene>
    <name evidence="2" type="ORF">Tco_0651755</name>
</gene>
<sequence>MIDMRYDVSDIGDNNVRPSMHMQEAYNQEEIVYSTKRILAVTHVSVMRKHRYGYLDEIVVRRFDNILYRFKEEYRHGVLAKEKMEQFGKEKSSFHDQRHQQATEGKKDDDDLWRIHLVVEHYGTDLRLL</sequence>
<evidence type="ECO:0000313" key="3">
    <source>
        <dbReference type="Proteomes" id="UP001151760"/>
    </source>
</evidence>
<keyword evidence="3" id="KW-1185">Reference proteome</keyword>
<reference evidence="2" key="2">
    <citation type="submission" date="2022-01" db="EMBL/GenBank/DDBJ databases">
        <authorList>
            <person name="Yamashiro T."/>
            <person name="Shiraishi A."/>
            <person name="Satake H."/>
            <person name="Nakayama K."/>
        </authorList>
    </citation>
    <scope>NUCLEOTIDE SEQUENCE</scope>
</reference>
<feature type="region of interest" description="Disordered" evidence="1">
    <location>
        <begin position="89"/>
        <end position="108"/>
    </location>
</feature>
<reference evidence="2" key="1">
    <citation type="journal article" date="2022" name="Int. J. Mol. Sci.">
        <title>Draft Genome of Tanacetum Coccineum: Genomic Comparison of Closely Related Tanacetum-Family Plants.</title>
        <authorList>
            <person name="Yamashiro T."/>
            <person name="Shiraishi A."/>
            <person name="Nakayama K."/>
            <person name="Satake H."/>
        </authorList>
    </citation>
    <scope>NUCLEOTIDE SEQUENCE</scope>
</reference>
<evidence type="ECO:0000313" key="2">
    <source>
        <dbReference type="EMBL" id="GJS56971.1"/>
    </source>
</evidence>
<proteinExistence type="predicted"/>
<protein>
    <submittedName>
        <fullName evidence="2">Uncharacterized protein</fullName>
    </submittedName>
</protein>
<dbReference type="Proteomes" id="UP001151760">
    <property type="component" value="Unassembled WGS sequence"/>
</dbReference>
<name>A0ABQ4WWB5_9ASTR</name>